<name>A0ABD5W4T6_9EURY</name>
<sequence length="213" mass="24012">MLADRLCERTTVRLHGEAAAFVNDSDRSGRLETRWQVFDCPPGTAELDARSDNLDTIFIVSTPERLEGVSEYENVASEHDLDSFLIVTRFTESERDRLKAFDGPELAEYFYEDESIQAAMEAGVVPTLDDWTVEAPLMEVLQPERTTEDKALEALETGSQRIVNVEVADQSRGRSLMSTFEDAGYRAAYFECNCQCHSGHVLARRPEPSHPPY</sequence>
<reference evidence="1 2" key="1">
    <citation type="journal article" date="2019" name="Int. J. Syst. Evol. Microbiol.">
        <title>The Global Catalogue of Microorganisms (GCM) 10K type strain sequencing project: providing services to taxonomists for standard genome sequencing and annotation.</title>
        <authorList>
            <consortium name="The Broad Institute Genomics Platform"/>
            <consortium name="The Broad Institute Genome Sequencing Center for Infectious Disease"/>
            <person name="Wu L."/>
            <person name="Ma J."/>
        </authorList>
    </citation>
    <scope>NUCLEOTIDE SEQUENCE [LARGE SCALE GENOMIC DNA]</scope>
    <source>
        <strain evidence="1 2">JCM 30072</strain>
    </source>
</reference>
<dbReference type="Proteomes" id="UP001596445">
    <property type="component" value="Unassembled WGS sequence"/>
</dbReference>
<dbReference type="GO" id="GO:0005524">
    <property type="term" value="F:ATP binding"/>
    <property type="evidence" value="ECO:0007669"/>
    <property type="project" value="UniProtKB-KW"/>
</dbReference>
<evidence type="ECO:0000313" key="2">
    <source>
        <dbReference type="Proteomes" id="UP001596445"/>
    </source>
</evidence>
<accession>A0ABD5W4T6</accession>
<dbReference type="RefSeq" id="WP_382187494.1">
    <property type="nucleotide sequence ID" value="NZ_JBHSZI010000006.1"/>
</dbReference>
<evidence type="ECO:0000313" key="1">
    <source>
        <dbReference type="EMBL" id="MFC7060132.1"/>
    </source>
</evidence>
<keyword evidence="1" id="KW-0067">ATP-binding</keyword>
<keyword evidence="2" id="KW-1185">Reference proteome</keyword>
<proteinExistence type="predicted"/>
<dbReference type="AlphaFoldDB" id="A0ABD5W4T6"/>
<protein>
    <submittedName>
        <fullName evidence="1">ATP-binding protein</fullName>
    </submittedName>
</protein>
<gene>
    <name evidence="1" type="ORF">ACFQQG_20400</name>
</gene>
<comment type="caution">
    <text evidence="1">The sequence shown here is derived from an EMBL/GenBank/DDBJ whole genome shotgun (WGS) entry which is preliminary data.</text>
</comment>
<organism evidence="1 2">
    <name type="scientific">Halovenus salina</name>
    <dbReference type="NCBI Taxonomy" id="1510225"/>
    <lineage>
        <taxon>Archaea</taxon>
        <taxon>Methanobacteriati</taxon>
        <taxon>Methanobacteriota</taxon>
        <taxon>Stenosarchaea group</taxon>
        <taxon>Halobacteria</taxon>
        <taxon>Halobacteriales</taxon>
        <taxon>Haloarculaceae</taxon>
        <taxon>Halovenus</taxon>
    </lineage>
</organism>
<dbReference type="EMBL" id="JBHSZI010000006">
    <property type="protein sequence ID" value="MFC7060132.1"/>
    <property type="molecule type" value="Genomic_DNA"/>
</dbReference>
<keyword evidence="1" id="KW-0547">Nucleotide-binding</keyword>